<dbReference type="Proteomes" id="UP000799750">
    <property type="component" value="Unassembled WGS sequence"/>
</dbReference>
<dbReference type="EMBL" id="MU004184">
    <property type="protein sequence ID" value="KAF2499453.1"/>
    <property type="molecule type" value="Genomic_DNA"/>
</dbReference>
<reference evidence="1" key="1">
    <citation type="journal article" date="2020" name="Stud. Mycol.">
        <title>101 Dothideomycetes genomes: a test case for predicting lifestyles and emergence of pathogens.</title>
        <authorList>
            <person name="Haridas S."/>
            <person name="Albert R."/>
            <person name="Binder M."/>
            <person name="Bloem J."/>
            <person name="Labutti K."/>
            <person name="Salamov A."/>
            <person name="Andreopoulos B."/>
            <person name="Baker S."/>
            <person name="Barry K."/>
            <person name="Bills G."/>
            <person name="Bluhm B."/>
            <person name="Cannon C."/>
            <person name="Castanera R."/>
            <person name="Culley D."/>
            <person name="Daum C."/>
            <person name="Ezra D."/>
            <person name="Gonzalez J."/>
            <person name="Henrissat B."/>
            <person name="Kuo A."/>
            <person name="Liang C."/>
            <person name="Lipzen A."/>
            <person name="Lutzoni F."/>
            <person name="Magnuson J."/>
            <person name="Mondo S."/>
            <person name="Nolan M."/>
            <person name="Ohm R."/>
            <person name="Pangilinan J."/>
            <person name="Park H.-J."/>
            <person name="Ramirez L."/>
            <person name="Alfaro M."/>
            <person name="Sun H."/>
            <person name="Tritt A."/>
            <person name="Yoshinaga Y."/>
            <person name="Zwiers L.-H."/>
            <person name="Turgeon B."/>
            <person name="Goodwin S."/>
            <person name="Spatafora J."/>
            <person name="Crous P."/>
            <person name="Grigoriev I."/>
        </authorList>
    </citation>
    <scope>NUCLEOTIDE SEQUENCE</scope>
    <source>
        <strain evidence="1">CBS 269.34</strain>
    </source>
</reference>
<evidence type="ECO:0000313" key="1">
    <source>
        <dbReference type="EMBL" id="KAF2499453.1"/>
    </source>
</evidence>
<proteinExistence type="predicted"/>
<accession>A0A6A6R6U9</accession>
<protein>
    <submittedName>
        <fullName evidence="1">Uncharacterized protein</fullName>
    </submittedName>
</protein>
<gene>
    <name evidence="1" type="ORF">BU16DRAFT_271315</name>
</gene>
<name>A0A6A6R6U9_9PEZI</name>
<dbReference type="OrthoDB" id="10429590at2759"/>
<organism evidence="1 2">
    <name type="scientific">Lophium mytilinum</name>
    <dbReference type="NCBI Taxonomy" id="390894"/>
    <lineage>
        <taxon>Eukaryota</taxon>
        <taxon>Fungi</taxon>
        <taxon>Dikarya</taxon>
        <taxon>Ascomycota</taxon>
        <taxon>Pezizomycotina</taxon>
        <taxon>Dothideomycetes</taxon>
        <taxon>Pleosporomycetidae</taxon>
        <taxon>Mytilinidiales</taxon>
        <taxon>Mytilinidiaceae</taxon>
        <taxon>Lophium</taxon>
    </lineage>
</organism>
<sequence>MLPSQDQDVAEGPPPGYYHFEPQSMEYDLVSWQCCTCSNQNKLRVSHATPAKMYHPANCKQCRHSVCHQCQFEKSFQAVPKEIYDQIKRVGPQRLCARELPSLPFVRGVQLATGLIQSRLGTGSQTS</sequence>
<evidence type="ECO:0000313" key="2">
    <source>
        <dbReference type="Proteomes" id="UP000799750"/>
    </source>
</evidence>
<keyword evidence="2" id="KW-1185">Reference proteome</keyword>
<dbReference type="AlphaFoldDB" id="A0A6A6R6U9"/>